<proteinExistence type="predicted"/>
<name>A0A315G532_SALET</name>
<gene>
    <name evidence="1" type="ORF">DAX91_07475</name>
</gene>
<organism evidence="1 2">
    <name type="scientific">Salmonella enterica I</name>
    <dbReference type="NCBI Taxonomy" id="59201"/>
    <lineage>
        <taxon>Bacteria</taxon>
        <taxon>Pseudomonadati</taxon>
        <taxon>Pseudomonadota</taxon>
        <taxon>Gammaproteobacteria</taxon>
        <taxon>Enterobacterales</taxon>
        <taxon>Enterobacteriaceae</taxon>
        <taxon>Salmonella</taxon>
    </lineage>
</organism>
<reference evidence="1 2" key="1">
    <citation type="submission" date="2018-04" db="EMBL/GenBank/DDBJ databases">
        <title>Whole genome sequencing of Salmonella enterica.</title>
        <authorList>
            <person name="Bell R."/>
        </authorList>
    </citation>
    <scope>NUCLEOTIDE SEQUENCE [LARGE SCALE GENOMIC DNA]</scope>
    <source>
        <strain evidence="1 2">CFSAN058603</strain>
    </source>
</reference>
<dbReference type="Proteomes" id="UP000250700">
    <property type="component" value="Unassembled WGS sequence"/>
</dbReference>
<dbReference type="RefSeq" id="WP_108415222.1">
    <property type="nucleotide sequence ID" value="NZ_QAQA01000006.1"/>
</dbReference>
<evidence type="ECO:0000313" key="1">
    <source>
        <dbReference type="EMBL" id="PUF81787.1"/>
    </source>
</evidence>
<protein>
    <submittedName>
        <fullName evidence="1">Uncharacterized protein</fullName>
    </submittedName>
</protein>
<accession>A0A315G532</accession>
<dbReference type="AlphaFoldDB" id="A0A315G532"/>
<evidence type="ECO:0000313" key="2">
    <source>
        <dbReference type="Proteomes" id="UP000250700"/>
    </source>
</evidence>
<comment type="caution">
    <text evidence="1">The sequence shown here is derived from an EMBL/GenBank/DDBJ whole genome shotgun (WGS) entry which is preliminary data.</text>
</comment>
<sequence>MPGYYKISHSWEYRRRTCQDDVLLEAVITSDTNLNTEKTLLRWLNDKNKNKGTNTVDYKDITCWYYGGVWLHYAINNNVLSLYMHSSGEDAFDSLNYCAYEIAKTFYKNHSDISILWIEHPHKRNKLKET</sequence>
<dbReference type="EMBL" id="QARU01000003">
    <property type="protein sequence ID" value="PUF81787.1"/>
    <property type="molecule type" value="Genomic_DNA"/>
</dbReference>